<evidence type="ECO:0000256" key="2">
    <source>
        <dbReference type="ARBA" id="ARBA00022679"/>
    </source>
</evidence>
<dbReference type="PANTHER" id="PTHR30160:SF23">
    <property type="match status" value="1"/>
</dbReference>
<proteinExistence type="predicted"/>
<dbReference type="CDD" id="cd03789">
    <property type="entry name" value="GT9_LPS_heptosyltransferase"/>
    <property type="match status" value="1"/>
</dbReference>
<dbReference type="AlphaFoldDB" id="A0A402AGN9"/>
<keyword evidence="1" id="KW-0328">Glycosyltransferase</keyword>
<reference evidence="4" key="1">
    <citation type="submission" date="2018-12" db="EMBL/GenBank/DDBJ databases">
        <title>Tengunoibacter tsumagoiensis gen. nov., sp. nov., Dictyobacter kobayashii sp. nov., D. alpinus sp. nov., and D. joshuensis sp. nov. and description of Dictyobacteraceae fam. nov. within the order Ktedonobacterales isolated from Tengu-no-mugimeshi.</title>
        <authorList>
            <person name="Wang C.M."/>
            <person name="Zheng Y."/>
            <person name="Sakai Y."/>
            <person name="Toyoda A."/>
            <person name="Minakuchi Y."/>
            <person name="Abe K."/>
            <person name="Yokota A."/>
            <person name="Yabe S."/>
        </authorList>
    </citation>
    <scope>NUCLEOTIDE SEQUENCE [LARGE SCALE GENOMIC DNA]</scope>
    <source>
        <strain evidence="4">Uno11</strain>
    </source>
</reference>
<dbReference type="Gene3D" id="3.40.50.2000">
    <property type="entry name" value="Glycogen Phosphorylase B"/>
    <property type="match status" value="2"/>
</dbReference>
<dbReference type="Proteomes" id="UP000287188">
    <property type="component" value="Unassembled WGS sequence"/>
</dbReference>
<name>A0A402AGN9_9CHLR</name>
<gene>
    <name evidence="3" type="ORF">KDK_20800</name>
</gene>
<organism evidence="3 4">
    <name type="scientific">Dictyobacter kobayashii</name>
    <dbReference type="NCBI Taxonomy" id="2014872"/>
    <lineage>
        <taxon>Bacteria</taxon>
        <taxon>Bacillati</taxon>
        <taxon>Chloroflexota</taxon>
        <taxon>Ktedonobacteria</taxon>
        <taxon>Ktedonobacterales</taxon>
        <taxon>Dictyobacteraceae</taxon>
        <taxon>Dictyobacter</taxon>
    </lineage>
</organism>
<evidence type="ECO:0000313" key="3">
    <source>
        <dbReference type="EMBL" id="GCE18280.1"/>
    </source>
</evidence>
<dbReference type="GO" id="GO:0009244">
    <property type="term" value="P:lipopolysaccharide core region biosynthetic process"/>
    <property type="evidence" value="ECO:0007669"/>
    <property type="project" value="TreeGrafter"/>
</dbReference>
<accession>A0A402AGN9</accession>
<dbReference type="RefSeq" id="WP_126549840.1">
    <property type="nucleotide sequence ID" value="NZ_BIFS01000001.1"/>
</dbReference>
<dbReference type="Pfam" id="PF01075">
    <property type="entry name" value="Glyco_transf_9"/>
    <property type="match status" value="1"/>
</dbReference>
<dbReference type="EMBL" id="BIFS01000001">
    <property type="protein sequence ID" value="GCE18280.1"/>
    <property type="molecule type" value="Genomic_DNA"/>
</dbReference>
<comment type="caution">
    <text evidence="3">The sequence shown here is derived from an EMBL/GenBank/DDBJ whole genome shotgun (WGS) entry which is preliminary data.</text>
</comment>
<evidence type="ECO:0000313" key="4">
    <source>
        <dbReference type="Proteomes" id="UP000287188"/>
    </source>
</evidence>
<dbReference type="GO" id="GO:0008713">
    <property type="term" value="F:ADP-heptose-lipopolysaccharide heptosyltransferase activity"/>
    <property type="evidence" value="ECO:0007669"/>
    <property type="project" value="TreeGrafter"/>
</dbReference>
<dbReference type="InterPro" id="IPR002201">
    <property type="entry name" value="Glyco_trans_9"/>
</dbReference>
<keyword evidence="4" id="KW-1185">Reference proteome</keyword>
<keyword evidence="2 3" id="KW-0808">Transferase</keyword>
<dbReference type="OrthoDB" id="9797795at2"/>
<dbReference type="InterPro" id="IPR051199">
    <property type="entry name" value="LPS_LOS_Heptosyltrfase"/>
</dbReference>
<dbReference type="SUPFAM" id="SSF53756">
    <property type="entry name" value="UDP-Glycosyltransferase/glycogen phosphorylase"/>
    <property type="match status" value="1"/>
</dbReference>
<protein>
    <submittedName>
        <fullName evidence="3">Glycosyl transferase</fullName>
    </submittedName>
</protein>
<dbReference type="PANTHER" id="PTHR30160">
    <property type="entry name" value="TETRAACYLDISACCHARIDE 4'-KINASE-RELATED"/>
    <property type="match status" value="1"/>
</dbReference>
<evidence type="ECO:0000256" key="1">
    <source>
        <dbReference type="ARBA" id="ARBA00022676"/>
    </source>
</evidence>
<sequence length="315" mass="34728">MIKNVMRILIIRPGAIGDTLVTFPLLHHLRVNTPGVHLTFVGNTRVLPLLQAFELAEEVADYEERRWSQLFLSPTGSRQPALQDFLCTIERAICWLKDPDGTITANLQAAGIPDYKVVPGRPPASCAIPIGDYLAQSIGETLASRQRWQVPATYAWRPGANDTRAVAIHPGSGGEEKCWPVSYFADVIASLWQQEIPVLLLAGPAEQTRLRTLQQLLPEPPIPLLWQQLLDAPLVTVARTLQDCRGYLGNDSGLTHLAALLGLPTLALFGPSNPLVWQPQGERVKVLYNSQLSQISPQLVLAELTHLLKHISTFC</sequence>
<dbReference type="GO" id="GO:0005829">
    <property type="term" value="C:cytosol"/>
    <property type="evidence" value="ECO:0007669"/>
    <property type="project" value="TreeGrafter"/>
</dbReference>